<dbReference type="EMBL" id="VFQX01000003">
    <property type="protein sequence ID" value="KAF0984270.1"/>
    <property type="molecule type" value="Genomic_DNA"/>
</dbReference>
<accession>A0A6A5CFC9</accession>
<dbReference type="InterPro" id="IPR041164">
    <property type="entry name" value="LDcluster4"/>
</dbReference>
<dbReference type="Proteomes" id="UP000444721">
    <property type="component" value="Unassembled WGS sequence"/>
</dbReference>
<dbReference type="RefSeq" id="XP_044568983.1">
    <property type="nucleotide sequence ID" value="XM_044711193.1"/>
</dbReference>
<gene>
    <name evidence="1" type="ORF">FDP41_007447</name>
</gene>
<sequence length="195" mass="21636">MSTNQNFPLTSHIVVFGASAPKEGEPLWNLSVELGDKLAQCGYSVCSGGYGGTMEAVSKGASQHPNVDIKGVISSKTFYKRHEQGNKYLRTTVDTDNLYDRIKGLTDSGNYFVVLPGSLGTAAELLIVWNLYYINSVFPASVEPVRKIFVFRDPWEKIINFIGSELKVYPELMKAFVFVDTVDEIISGLNQLVRQ</sequence>
<protein>
    <recommendedName>
        <fullName evidence="3">LOG family protein</fullName>
    </recommendedName>
</protein>
<dbReference type="PANTHER" id="PTHR43393:SF3">
    <property type="entry name" value="LYSINE DECARBOXYLASE-LIKE PROTEIN"/>
    <property type="match status" value="1"/>
</dbReference>
<dbReference type="VEuPathDB" id="AmoebaDB:FDP41_007447"/>
<dbReference type="Gene3D" id="3.40.50.450">
    <property type="match status" value="1"/>
</dbReference>
<dbReference type="GO" id="GO:0005829">
    <property type="term" value="C:cytosol"/>
    <property type="evidence" value="ECO:0007669"/>
    <property type="project" value="TreeGrafter"/>
</dbReference>
<dbReference type="Pfam" id="PF18306">
    <property type="entry name" value="LDcluster4"/>
    <property type="match status" value="1"/>
</dbReference>
<dbReference type="VEuPathDB" id="AmoebaDB:NF0001110"/>
<dbReference type="GeneID" id="68114665"/>
<proteinExistence type="predicted"/>
<evidence type="ECO:0008006" key="3">
    <source>
        <dbReference type="Google" id="ProtNLM"/>
    </source>
</evidence>
<dbReference type="InterPro" id="IPR052341">
    <property type="entry name" value="LOG_family_nucleotidases"/>
</dbReference>
<evidence type="ECO:0000313" key="1">
    <source>
        <dbReference type="EMBL" id="KAF0984270.1"/>
    </source>
</evidence>
<organism evidence="1 2">
    <name type="scientific">Naegleria fowleri</name>
    <name type="common">Brain eating amoeba</name>
    <dbReference type="NCBI Taxonomy" id="5763"/>
    <lineage>
        <taxon>Eukaryota</taxon>
        <taxon>Discoba</taxon>
        <taxon>Heterolobosea</taxon>
        <taxon>Tetramitia</taxon>
        <taxon>Eutetramitia</taxon>
        <taxon>Vahlkampfiidae</taxon>
        <taxon>Naegleria</taxon>
    </lineage>
</organism>
<dbReference type="PANTHER" id="PTHR43393">
    <property type="entry name" value="CYTOKININ RIBOSIDE 5'-MONOPHOSPHATE PHOSPHORIBOHYDROLASE"/>
    <property type="match status" value="1"/>
</dbReference>
<keyword evidence="2" id="KW-1185">Reference proteome</keyword>
<dbReference type="SUPFAM" id="SSF102405">
    <property type="entry name" value="MCP/YpsA-like"/>
    <property type="match status" value="1"/>
</dbReference>
<dbReference type="OrthoDB" id="414463at2759"/>
<comment type="caution">
    <text evidence="1">The sequence shown here is derived from an EMBL/GenBank/DDBJ whole genome shotgun (WGS) entry which is preliminary data.</text>
</comment>
<dbReference type="VEuPathDB" id="AmoebaDB:NfTy_003200"/>
<reference evidence="1 2" key="1">
    <citation type="journal article" date="2019" name="Sci. Rep.">
        <title>Nanopore sequencing improves the draft genome of the human pathogenic amoeba Naegleria fowleri.</title>
        <authorList>
            <person name="Liechti N."/>
            <person name="Schurch N."/>
            <person name="Bruggmann R."/>
            <person name="Wittwer M."/>
        </authorList>
    </citation>
    <scope>NUCLEOTIDE SEQUENCE [LARGE SCALE GENOMIC DNA]</scope>
    <source>
        <strain evidence="1 2">ATCC 30894</strain>
    </source>
</reference>
<dbReference type="OMA" id="QELVTIW"/>
<dbReference type="AlphaFoldDB" id="A0A6A5CFC9"/>
<name>A0A6A5CFC9_NAEFO</name>
<evidence type="ECO:0000313" key="2">
    <source>
        <dbReference type="Proteomes" id="UP000444721"/>
    </source>
</evidence>